<dbReference type="EMBL" id="UESZ01000001">
    <property type="protein sequence ID" value="SSA32949.1"/>
    <property type="molecule type" value="Genomic_DNA"/>
</dbReference>
<dbReference type="InterPro" id="IPR003965">
    <property type="entry name" value="Fatty_acid_synthase"/>
</dbReference>
<name>A0A2Y8ZRL4_9MICO</name>
<organism evidence="3 4">
    <name type="scientific">Branchiibius hedensis</name>
    <dbReference type="NCBI Taxonomy" id="672460"/>
    <lineage>
        <taxon>Bacteria</taxon>
        <taxon>Bacillati</taxon>
        <taxon>Actinomycetota</taxon>
        <taxon>Actinomycetes</taxon>
        <taxon>Micrococcales</taxon>
        <taxon>Dermacoccaceae</taxon>
        <taxon>Branchiibius</taxon>
    </lineage>
</organism>
<comment type="similarity">
    <text evidence="1">Belongs to the enoyl-CoA hydratase/isomerase family.</text>
</comment>
<dbReference type="GO" id="GO:0006633">
    <property type="term" value="P:fatty acid biosynthetic process"/>
    <property type="evidence" value="ECO:0007669"/>
    <property type="project" value="InterPro"/>
</dbReference>
<evidence type="ECO:0000313" key="4">
    <source>
        <dbReference type="Proteomes" id="UP000250028"/>
    </source>
</evidence>
<proteinExistence type="inferred from homology"/>
<gene>
    <name evidence="3" type="ORF">SAMN04489750_0216</name>
</gene>
<dbReference type="PRINTS" id="PR01483">
    <property type="entry name" value="FASYNTHASE"/>
</dbReference>
<dbReference type="OrthoDB" id="9774179at2"/>
<protein>
    <submittedName>
        <fullName evidence="3">Acyl dehydratase</fullName>
    </submittedName>
</protein>
<dbReference type="RefSeq" id="WP_109683709.1">
    <property type="nucleotide sequence ID" value="NZ_QGDN01000001.1"/>
</dbReference>
<dbReference type="Pfam" id="PF01575">
    <property type="entry name" value="MaoC_dehydratas"/>
    <property type="match status" value="1"/>
</dbReference>
<reference evidence="4" key="1">
    <citation type="submission" date="2016-10" db="EMBL/GenBank/DDBJ databases">
        <authorList>
            <person name="Varghese N."/>
            <person name="Submissions S."/>
        </authorList>
    </citation>
    <scope>NUCLEOTIDE SEQUENCE [LARGE SCALE GENOMIC DNA]</scope>
    <source>
        <strain evidence="4">DSM 22951</strain>
    </source>
</reference>
<dbReference type="Proteomes" id="UP000250028">
    <property type="component" value="Unassembled WGS sequence"/>
</dbReference>
<dbReference type="GO" id="GO:0005835">
    <property type="term" value="C:fatty acid synthase complex"/>
    <property type="evidence" value="ECO:0007669"/>
    <property type="project" value="InterPro"/>
</dbReference>
<evidence type="ECO:0000313" key="3">
    <source>
        <dbReference type="EMBL" id="SSA32949.1"/>
    </source>
</evidence>
<dbReference type="InterPro" id="IPR002539">
    <property type="entry name" value="MaoC-like_dom"/>
</dbReference>
<dbReference type="GO" id="GO:0004312">
    <property type="term" value="F:fatty acid synthase activity"/>
    <property type="evidence" value="ECO:0007669"/>
    <property type="project" value="InterPro"/>
</dbReference>
<dbReference type="Gene3D" id="3.10.129.10">
    <property type="entry name" value="Hotdog Thioesterase"/>
    <property type="match status" value="1"/>
</dbReference>
<dbReference type="PANTHER" id="PTHR43841">
    <property type="entry name" value="3-HYDROXYACYL-THIOESTER DEHYDRATASE HTDX-RELATED"/>
    <property type="match status" value="1"/>
</dbReference>
<keyword evidence="4" id="KW-1185">Reference proteome</keyword>
<accession>A0A2Y8ZRL4</accession>
<dbReference type="InterPro" id="IPR029069">
    <property type="entry name" value="HotDog_dom_sf"/>
</dbReference>
<sequence>MAGATQIDTIELKSTPVLAKVFAGAVASSRGRTGKAGLPDLKVRQTGVTIDVNALADYDHVCGFPLLNELPITYLHNLVFPLQATLFADKRYPFPLMGSVHLSNRLTQHRPVLLSEELTLETWAENARPHRAGVQVDVLSQAFVGSELVWEGLAVYLYRGQKIAGEVPAKVDTGDGVEGPGAIWRLPGDLGRRFSRVSGDVNPIHMSGLSAKAMGFPTAIAHGMWSQAAMVAALDARLPAAYVTEMEFRKPVNIPGTVTFVAHPGGQDGSWEMSLRNLKKGTELVRGSVRALS</sequence>
<dbReference type="SUPFAM" id="SSF54637">
    <property type="entry name" value="Thioesterase/thiol ester dehydrase-isomerase"/>
    <property type="match status" value="2"/>
</dbReference>
<dbReference type="PANTHER" id="PTHR43841:SF1">
    <property type="entry name" value="3-HYDROXYACYL-THIOESTER DEHYDRATASE X"/>
    <property type="match status" value="1"/>
</dbReference>
<evidence type="ECO:0000256" key="1">
    <source>
        <dbReference type="ARBA" id="ARBA00005254"/>
    </source>
</evidence>
<evidence type="ECO:0000259" key="2">
    <source>
        <dbReference type="Pfam" id="PF01575"/>
    </source>
</evidence>
<dbReference type="AlphaFoldDB" id="A0A2Y8ZRL4"/>
<feature type="domain" description="MaoC-like" evidence="2">
    <location>
        <begin position="192"/>
        <end position="266"/>
    </location>
</feature>